<protein>
    <submittedName>
        <fullName evidence="1">Replication factor A protein</fullName>
    </submittedName>
</protein>
<feature type="non-terminal residue" evidence="1">
    <location>
        <position position="62"/>
    </location>
</feature>
<accession>A0A392RUG4</accession>
<evidence type="ECO:0000313" key="1">
    <source>
        <dbReference type="EMBL" id="MCI39430.1"/>
    </source>
</evidence>
<dbReference type="Proteomes" id="UP000265520">
    <property type="component" value="Unassembled WGS sequence"/>
</dbReference>
<dbReference type="AlphaFoldDB" id="A0A392RUG4"/>
<reference evidence="1 2" key="1">
    <citation type="journal article" date="2018" name="Front. Plant Sci.">
        <title>Red Clover (Trifolium pratense) and Zigzag Clover (T. medium) - A Picture of Genomic Similarities and Differences.</title>
        <authorList>
            <person name="Dluhosova J."/>
            <person name="Istvanek J."/>
            <person name="Nedelnik J."/>
            <person name="Repkova J."/>
        </authorList>
    </citation>
    <scope>NUCLEOTIDE SEQUENCE [LARGE SCALE GENOMIC DNA]</scope>
    <source>
        <strain evidence="2">cv. 10/8</strain>
        <tissue evidence="1">Leaf</tissue>
    </source>
</reference>
<keyword evidence="2" id="KW-1185">Reference proteome</keyword>
<name>A0A392RUG4_9FABA</name>
<organism evidence="1 2">
    <name type="scientific">Trifolium medium</name>
    <dbReference type="NCBI Taxonomy" id="97028"/>
    <lineage>
        <taxon>Eukaryota</taxon>
        <taxon>Viridiplantae</taxon>
        <taxon>Streptophyta</taxon>
        <taxon>Embryophyta</taxon>
        <taxon>Tracheophyta</taxon>
        <taxon>Spermatophyta</taxon>
        <taxon>Magnoliopsida</taxon>
        <taxon>eudicotyledons</taxon>
        <taxon>Gunneridae</taxon>
        <taxon>Pentapetalae</taxon>
        <taxon>rosids</taxon>
        <taxon>fabids</taxon>
        <taxon>Fabales</taxon>
        <taxon>Fabaceae</taxon>
        <taxon>Papilionoideae</taxon>
        <taxon>50 kb inversion clade</taxon>
        <taxon>NPAAA clade</taxon>
        <taxon>Hologalegina</taxon>
        <taxon>IRL clade</taxon>
        <taxon>Trifolieae</taxon>
        <taxon>Trifolium</taxon>
    </lineage>
</organism>
<comment type="caution">
    <text evidence="1">The sequence shown here is derived from an EMBL/GenBank/DDBJ whole genome shotgun (WGS) entry which is preliminary data.</text>
</comment>
<dbReference type="EMBL" id="LXQA010267227">
    <property type="protein sequence ID" value="MCI39430.1"/>
    <property type="molecule type" value="Genomic_DNA"/>
</dbReference>
<sequence length="62" mass="7064">MTFFTVTTSTGAYRSTLHPYKLVFQMKTRLELSEGPEISRYGLSLSMIGEICAHPPDYDYLV</sequence>
<evidence type="ECO:0000313" key="2">
    <source>
        <dbReference type="Proteomes" id="UP000265520"/>
    </source>
</evidence>
<proteinExistence type="predicted"/>